<evidence type="ECO:0000256" key="4">
    <source>
        <dbReference type="ARBA" id="ARBA00022801"/>
    </source>
</evidence>
<dbReference type="EC" id="2.7.7.59" evidence="8"/>
<proteinExistence type="inferred from homology"/>
<dbReference type="InterPro" id="IPR003607">
    <property type="entry name" value="HD/PDEase_dom"/>
</dbReference>
<dbReference type="SUPFAM" id="SSF81301">
    <property type="entry name" value="Nucleotidyltransferase"/>
    <property type="match status" value="1"/>
</dbReference>
<dbReference type="InterPro" id="IPR010043">
    <property type="entry name" value="UTase/UR"/>
</dbReference>
<dbReference type="GO" id="GO:0008773">
    <property type="term" value="F:[protein-PII] uridylyltransferase activity"/>
    <property type="evidence" value="ECO:0007669"/>
    <property type="project" value="UniProtKB-UniRule"/>
</dbReference>
<comment type="catalytic activity">
    <reaction evidence="8">
        <text>[protein-PII]-uridylyl-L-tyrosine + H2O = [protein-PII]-L-tyrosine + UMP + H(+)</text>
        <dbReference type="Rhea" id="RHEA:48600"/>
        <dbReference type="Rhea" id="RHEA-COMP:12147"/>
        <dbReference type="Rhea" id="RHEA-COMP:12148"/>
        <dbReference type="ChEBI" id="CHEBI:15377"/>
        <dbReference type="ChEBI" id="CHEBI:15378"/>
        <dbReference type="ChEBI" id="CHEBI:46858"/>
        <dbReference type="ChEBI" id="CHEBI:57865"/>
        <dbReference type="ChEBI" id="CHEBI:90602"/>
    </reaction>
</comment>
<dbReference type="GO" id="GO:0006808">
    <property type="term" value="P:regulation of nitrogen utilization"/>
    <property type="evidence" value="ECO:0007669"/>
    <property type="project" value="UniProtKB-UniRule"/>
</dbReference>
<dbReference type="Gene3D" id="1.10.3210.10">
    <property type="entry name" value="Hypothetical protein af1432"/>
    <property type="match status" value="1"/>
</dbReference>
<dbReference type="Gene3D" id="3.30.70.260">
    <property type="match status" value="1"/>
</dbReference>
<keyword evidence="1 8" id="KW-0808">Transferase</keyword>
<comment type="caution">
    <text evidence="8">Lacks conserved residue(s) required for the propagation of feature annotation.</text>
</comment>
<dbReference type="CDD" id="cd04899">
    <property type="entry name" value="ACT_ACR-UUR-like_2"/>
    <property type="match status" value="1"/>
</dbReference>
<dbReference type="FunFam" id="1.10.3090.10:FF:000005">
    <property type="entry name" value="Bifunctional uridylyltransferase/uridylyl-removing enzyme"/>
    <property type="match status" value="1"/>
</dbReference>
<dbReference type="Pfam" id="PF01966">
    <property type="entry name" value="HD"/>
    <property type="match status" value="1"/>
</dbReference>
<evidence type="ECO:0000259" key="10">
    <source>
        <dbReference type="PROSITE" id="PS51831"/>
    </source>
</evidence>
<dbReference type="CDD" id="cd00077">
    <property type="entry name" value="HDc"/>
    <property type="match status" value="1"/>
</dbReference>
<keyword evidence="5 8" id="KW-0460">Magnesium</keyword>
<comment type="activity regulation">
    <text evidence="8">Uridylyltransferase (UTase) activity is inhibited by glutamine, while glutamine activates uridylyl-removing (UR) activity.</text>
</comment>
<dbReference type="CDD" id="cd04900">
    <property type="entry name" value="ACT_UUR-like_1"/>
    <property type="match status" value="1"/>
</dbReference>
<dbReference type="HAMAP" id="MF_00277">
    <property type="entry name" value="PII_uridylyl_transf"/>
    <property type="match status" value="1"/>
</dbReference>
<dbReference type="SMART" id="SM00471">
    <property type="entry name" value="HDc"/>
    <property type="match status" value="1"/>
</dbReference>
<feature type="domain" description="HD" evidence="10">
    <location>
        <begin position="472"/>
        <end position="594"/>
    </location>
</feature>
<dbReference type="InterPro" id="IPR045865">
    <property type="entry name" value="ACT-like_dom_sf"/>
</dbReference>
<dbReference type="SUPFAM" id="SSF55021">
    <property type="entry name" value="ACT-like"/>
    <property type="match status" value="2"/>
</dbReference>
<accession>A0A557RF54</accession>
<dbReference type="EC" id="3.1.4.-" evidence="8"/>
<dbReference type="PANTHER" id="PTHR47320">
    <property type="entry name" value="BIFUNCTIONAL URIDYLYLTRANSFERASE/URIDYLYL-REMOVING ENZYME"/>
    <property type="match status" value="1"/>
</dbReference>
<keyword evidence="4 8" id="KW-0378">Hydrolase</keyword>
<comment type="similarity">
    <text evidence="8">Belongs to the GlnD family.</text>
</comment>
<dbReference type="Proteomes" id="UP000316688">
    <property type="component" value="Unassembled WGS sequence"/>
</dbReference>
<dbReference type="SUPFAM" id="SSF109604">
    <property type="entry name" value="HD-domain/PDEase-like"/>
    <property type="match status" value="1"/>
</dbReference>
<feature type="region of interest" description="Uridylyltransferase" evidence="8">
    <location>
        <begin position="1"/>
        <end position="353"/>
    </location>
</feature>
<evidence type="ECO:0000256" key="5">
    <source>
        <dbReference type="ARBA" id="ARBA00022842"/>
    </source>
</evidence>
<dbReference type="PANTHER" id="PTHR47320:SF1">
    <property type="entry name" value="BIFUNCTIONAL URIDYLYLTRANSFERASE_URIDYLYL-REMOVING ENZYME"/>
    <property type="match status" value="1"/>
</dbReference>
<dbReference type="SUPFAM" id="SSF81593">
    <property type="entry name" value="Nucleotidyltransferase substrate binding subunit/domain"/>
    <property type="match status" value="1"/>
</dbReference>
<dbReference type="AlphaFoldDB" id="A0A557RF54"/>
<evidence type="ECO:0000259" key="9">
    <source>
        <dbReference type="PROSITE" id="PS51671"/>
    </source>
</evidence>
<dbReference type="Pfam" id="PF08335">
    <property type="entry name" value="GlnD_UR_UTase"/>
    <property type="match status" value="1"/>
</dbReference>
<evidence type="ECO:0000313" key="12">
    <source>
        <dbReference type="Proteomes" id="UP000316688"/>
    </source>
</evidence>
<dbReference type="InterPro" id="IPR043519">
    <property type="entry name" value="NT_sf"/>
</dbReference>
<dbReference type="InterPro" id="IPR006674">
    <property type="entry name" value="HD_domain"/>
</dbReference>
<dbReference type="EMBL" id="VMKP01000004">
    <property type="protein sequence ID" value="TVO63792.1"/>
    <property type="molecule type" value="Genomic_DNA"/>
</dbReference>
<dbReference type="CDD" id="cd05401">
    <property type="entry name" value="NT_GlnE_GlnD_like"/>
    <property type="match status" value="1"/>
</dbReference>
<comment type="cofactor">
    <cofactor evidence="8">
        <name>Mg(2+)</name>
        <dbReference type="ChEBI" id="CHEBI:18420"/>
    </cofactor>
</comment>
<dbReference type="GO" id="GO:0008081">
    <property type="term" value="F:phosphoric diester hydrolase activity"/>
    <property type="evidence" value="ECO:0007669"/>
    <property type="project" value="UniProtKB-UniRule"/>
</dbReference>
<dbReference type="PIRSF" id="PIRSF006288">
    <property type="entry name" value="PII_uridyltransf"/>
    <property type="match status" value="1"/>
</dbReference>
<dbReference type="Pfam" id="PF03445">
    <property type="entry name" value="DUF294"/>
    <property type="match status" value="1"/>
</dbReference>
<evidence type="ECO:0000256" key="1">
    <source>
        <dbReference type="ARBA" id="ARBA00022679"/>
    </source>
</evidence>
<evidence type="ECO:0000256" key="3">
    <source>
        <dbReference type="ARBA" id="ARBA00022737"/>
    </source>
</evidence>
<name>A0A557RF54_9GAMM</name>
<comment type="domain">
    <text evidence="8">Has four distinct domains: an N-terminal nucleotidyltransferase (NT) domain responsible for UTase activity, a central HD domain that encodes UR activity, and two C-terminal ACT domains that seem to have a role in glutamine sensing.</text>
</comment>
<keyword evidence="2 8" id="KW-0548">Nucleotidyltransferase</keyword>
<dbReference type="PROSITE" id="PS51831">
    <property type="entry name" value="HD"/>
    <property type="match status" value="1"/>
</dbReference>
<feature type="domain" description="ACT" evidence="9">
    <location>
        <begin position="715"/>
        <end position="793"/>
    </location>
</feature>
<comment type="caution">
    <text evidence="11">The sequence shown here is derived from an EMBL/GenBank/DDBJ whole genome shotgun (WGS) entry which is preliminary data.</text>
</comment>
<dbReference type="RefSeq" id="WP_144348318.1">
    <property type="nucleotide sequence ID" value="NZ_VMKP01000004.1"/>
</dbReference>
<organism evidence="11 12">
    <name type="scientific">Spiribacter aquaticus</name>
    <dbReference type="NCBI Taxonomy" id="1935996"/>
    <lineage>
        <taxon>Bacteria</taxon>
        <taxon>Pseudomonadati</taxon>
        <taxon>Pseudomonadota</taxon>
        <taxon>Gammaproteobacteria</taxon>
        <taxon>Chromatiales</taxon>
        <taxon>Ectothiorhodospiraceae</taxon>
        <taxon>Spiribacter</taxon>
    </lineage>
</organism>
<feature type="domain" description="ACT" evidence="9">
    <location>
        <begin position="824"/>
        <end position="900"/>
    </location>
</feature>
<comment type="catalytic activity">
    <reaction evidence="8">
        <text>[protein-PII]-L-tyrosine + UTP = [protein-PII]-uridylyl-L-tyrosine + diphosphate</text>
        <dbReference type="Rhea" id="RHEA:13673"/>
        <dbReference type="Rhea" id="RHEA-COMP:12147"/>
        <dbReference type="Rhea" id="RHEA-COMP:12148"/>
        <dbReference type="ChEBI" id="CHEBI:33019"/>
        <dbReference type="ChEBI" id="CHEBI:46398"/>
        <dbReference type="ChEBI" id="CHEBI:46858"/>
        <dbReference type="ChEBI" id="CHEBI:90602"/>
        <dbReference type="EC" id="2.7.7.59"/>
    </reaction>
</comment>
<gene>
    <name evidence="8 11" type="primary">glnD</name>
    <name evidence="11" type="ORF">FPL11_09025</name>
</gene>
<dbReference type="Gene3D" id="1.20.120.330">
    <property type="entry name" value="Nucleotidyltransferases domain 2"/>
    <property type="match status" value="1"/>
</dbReference>
<dbReference type="InterPro" id="IPR002912">
    <property type="entry name" value="ACT_dom"/>
</dbReference>
<dbReference type="InterPro" id="IPR005105">
    <property type="entry name" value="GlnD_Uridyltrans_N"/>
</dbReference>
<evidence type="ECO:0000256" key="2">
    <source>
        <dbReference type="ARBA" id="ARBA00022695"/>
    </source>
</evidence>
<reference evidence="11 12" key="1">
    <citation type="submission" date="2019-07" db="EMBL/GenBank/DDBJ databases">
        <title>Reclasification of Spiribacter aquaticus.</title>
        <authorList>
            <person name="Leon M.J."/>
            <person name="Sanchez-Porro C."/>
            <person name="Ventosa A."/>
        </authorList>
    </citation>
    <scope>NUCLEOTIDE SEQUENCE [LARGE SCALE GENOMIC DNA]</scope>
    <source>
        <strain evidence="11 12">SP30</strain>
    </source>
</reference>
<comment type="function">
    <text evidence="8">Modifies, by uridylylation and deuridylylation, the PII regulatory proteins (GlnB and homologs), in response to the nitrogen status of the cell that GlnD senses through the glutamine level. Under low glutamine levels, catalyzes the conversion of the PII proteins and UTP to PII-UMP and PPi, while under higher glutamine levels, GlnD hydrolyzes PII-UMP to PII and UMP (deuridylylation). Thus, controls uridylylation state and activity of the PII proteins, and plays an important role in the regulation of nitrogen metabolism.</text>
</comment>
<protein>
    <recommendedName>
        <fullName evidence="8">Bifunctional uridylyltransferase/uridylyl-removing enzyme</fullName>
        <shortName evidence="8">UTase/UR</shortName>
    </recommendedName>
    <alternativeName>
        <fullName evidence="8">Bifunctional [protein-PII] modification enzyme</fullName>
    </alternativeName>
    <alternativeName>
        <fullName evidence="8">Bifunctional nitrogen sensor protein</fullName>
    </alternativeName>
    <domain>
        <recommendedName>
            <fullName evidence="8">[Protein-PII] uridylyltransferase</fullName>
            <shortName evidence="8">PII uridylyltransferase</shortName>
            <shortName evidence="8">UTase</shortName>
            <ecNumber evidence="8">2.7.7.59</ecNumber>
        </recommendedName>
    </domain>
    <domain>
        <recommendedName>
            <fullName evidence="8">[Protein-PII]-UMP uridylyl-removing enzyme</fullName>
            <shortName evidence="8">UR</shortName>
            <ecNumber evidence="8">3.1.4.-</ecNumber>
        </recommendedName>
    </domain>
</protein>
<dbReference type="PROSITE" id="PS51671">
    <property type="entry name" value="ACT"/>
    <property type="match status" value="2"/>
</dbReference>
<evidence type="ECO:0000256" key="7">
    <source>
        <dbReference type="ARBA" id="ARBA00047968"/>
    </source>
</evidence>
<evidence type="ECO:0000313" key="11">
    <source>
        <dbReference type="EMBL" id="TVO63792.1"/>
    </source>
</evidence>
<keyword evidence="3" id="KW-0677">Repeat</keyword>
<keyword evidence="6 8" id="KW-0511">Multifunctional enzyme</keyword>
<dbReference type="NCBIfam" id="TIGR01693">
    <property type="entry name" value="UTase_glnD"/>
    <property type="match status" value="1"/>
</dbReference>
<dbReference type="InterPro" id="IPR013546">
    <property type="entry name" value="PII_UdlTrfase/GS_AdlTrfase"/>
</dbReference>
<keyword evidence="12" id="KW-1185">Reference proteome</keyword>
<sequence length="905" mass="102514">MVAVTATDAGPAPVVDRQLLDLDALDRALARGDDITPILQGALRDADETLSARFLDGEPALKLVPLRAAVMDAVVTRAWALCLGDLAGAACLVAVGGYGRGELHPGSDTDLMIIIPTPLPGPLEARLSDLVTRLWDIGLEVGHSVRSVEDCVTQAEADITVATNLMEARPLAGDRSLFAAMEAATSPYHIWSGPAFFEAKRAEQQRRHERYDDTAYNLEPNLKEGPGGLRDIHMIGWVAKRHFNAGALSDLVDLGFLSESEYEELIQGQHFLWDIRFALHGLAGRREDRLLFDYQADLARQFGYKDATHTLAVEQFMQRYYRMIKRLSRLNEMLLQLYEETILYTDVDEKPQLLNKRFQVKRGFIEITHRQVFQRYPFAMLELFLLMQQHPEIRGIRAATIRQLRAHRDRISPAFRRDLRARSLFMEIFRQPVGITHALRRMHSHGILGRYIPAFAAITGRMQYDLFHVYTVDTHTLMVVSNLRRLSVPEHRDEFPQLSEIHSRLPKPELLYLAALFHDIAKGRGGDHSELGAEDAYAFCLQHGLSRYDCRFVAWLVRKHLLMSMTAQRRDISDPGVINEFAGEVGDLKHLEYLYLLTVADIRATDAKLWNTWRKSLLHELYRRTARALRRGLGQPIDEDELVAEAQHRARELLRRKGLHHMTVRSIWRHFTPDYFLRYSAAEVAWHTEAIHAAGNAAHEPLVLIEPDAQRGGIEVFIYTRDRDNIFALAVSALDRLSLDILDARIITTDNGYTLDSFLVQMPQGGGADRAGLVETLRVTLRDHLHDPQTLPEPATGETPRRLRHFNTDTQIDFSDDTRNHRTVMELIAGDQPGLLAQVGYTLARHGLRVQNAKIATLGERAEDVFFITDDANAPLTSATRQQLRAELLSAFEEDGDIMRRGDGV</sequence>
<comment type="catalytic activity">
    <reaction evidence="7">
        <text>guanosine 3',5'-bis(diphosphate) + H2O = GDP + diphosphate + H(+)</text>
        <dbReference type="Rhea" id="RHEA:14253"/>
        <dbReference type="ChEBI" id="CHEBI:15377"/>
        <dbReference type="ChEBI" id="CHEBI:15378"/>
        <dbReference type="ChEBI" id="CHEBI:33019"/>
        <dbReference type="ChEBI" id="CHEBI:58189"/>
        <dbReference type="ChEBI" id="CHEBI:77828"/>
        <dbReference type="EC" id="3.1.7.2"/>
    </reaction>
</comment>
<evidence type="ECO:0000256" key="8">
    <source>
        <dbReference type="HAMAP-Rule" id="MF_00277"/>
    </source>
</evidence>
<dbReference type="GO" id="GO:0008893">
    <property type="term" value="F:guanosine-3',5'-bis(diphosphate) 3'-diphosphatase activity"/>
    <property type="evidence" value="ECO:0007669"/>
    <property type="project" value="UniProtKB-EC"/>
</dbReference>
<evidence type="ECO:0000256" key="6">
    <source>
        <dbReference type="ARBA" id="ARBA00023268"/>
    </source>
</evidence>